<dbReference type="RefSeq" id="WP_137301516.1">
    <property type="nucleotide sequence ID" value="NZ_BMVD01000008.1"/>
</dbReference>
<protein>
    <submittedName>
        <fullName evidence="1">Uncharacterized protein</fullName>
    </submittedName>
</protein>
<dbReference type="Proteomes" id="UP000308632">
    <property type="component" value="Unassembled WGS sequence"/>
</dbReference>
<accession>A0A4U5X3Q1</accession>
<organism evidence="1 2">
    <name type="scientific">Streptomyces galbus</name>
    <dbReference type="NCBI Taxonomy" id="33898"/>
    <lineage>
        <taxon>Bacteria</taxon>
        <taxon>Bacillati</taxon>
        <taxon>Actinomycetota</taxon>
        <taxon>Actinomycetes</taxon>
        <taxon>Kitasatosporales</taxon>
        <taxon>Streptomycetaceae</taxon>
        <taxon>Streptomyces</taxon>
    </lineage>
</organism>
<dbReference type="EMBL" id="SZPR01000015">
    <property type="protein sequence ID" value="TKT07976.1"/>
    <property type="molecule type" value="Genomic_DNA"/>
</dbReference>
<evidence type="ECO:0000313" key="2">
    <source>
        <dbReference type="Proteomes" id="UP000308632"/>
    </source>
</evidence>
<reference evidence="1 2" key="1">
    <citation type="submission" date="2019-04" db="EMBL/GenBank/DDBJ databases">
        <title>Streptomyces lasaliensis sp.nov., an Actinomycete isolated from soil which produces the polyether antibiotic lasalocid.</title>
        <authorList>
            <person name="Erwin G."/>
            <person name="Haber C."/>
        </authorList>
    </citation>
    <scope>NUCLEOTIDE SEQUENCE [LARGE SCALE GENOMIC DNA]</scope>
    <source>
        <strain evidence="1 2">DSM 40089</strain>
    </source>
</reference>
<evidence type="ECO:0000313" key="1">
    <source>
        <dbReference type="EMBL" id="TKT07976.1"/>
    </source>
</evidence>
<gene>
    <name evidence="1" type="ORF">E4U92_18305</name>
</gene>
<name>A0A4U5X3Q1_STRGB</name>
<proteinExistence type="predicted"/>
<comment type="caution">
    <text evidence="1">The sequence shown here is derived from an EMBL/GenBank/DDBJ whole genome shotgun (WGS) entry which is preliminary data.</text>
</comment>
<dbReference type="AlphaFoldDB" id="A0A4U5X3Q1"/>
<sequence length="108" mass="12076">MRTSPQARLPWNLPAQAWQAHHLTDAERRFNARGRRSDLASWALLWIPRAVASTTTRLLLRLTRSATRRAEAEAELAAARAASPDAAVAVLDRHLARATLLELHRLVV</sequence>